<evidence type="ECO:0000313" key="2">
    <source>
        <dbReference type="Proteomes" id="UP000287394"/>
    </source>
</evidence>
<dbReference type="Proteomes" id="UP000287394">
    <property type="component" value="Chromosome"/>
</dbReference>
<protein>
    <submittedName>
        <fullName evidence="1">Uncharacterized protein</fullName>
    </submittedName>
</protein>
<accession>A0A402CXG1</accession>
<dbReference type="EMBL" id="AP025739">
    <property type="protein sequence ID" value="BDI32344.1"/>
    <property type="molecule type" value="Genomic_DNA"/>
</dbReference>
<organism evidence="1 2">
    <name type="scientific">Capsulimonas corticalis</name>
    <dbReference type="NCBI Taxonomy" id="2219043"/>
    <lineage>
        <taxon>Bacteria</taxon>
        <taxon>Bacillati</taxon>
        <taxon>Armatimonadota</taxon>
        <taxon>Armatimonadia</taxon>
        <taxon>Capsulimonadales</taxon>
        <taxon>Capsulimonadaceae</taxon>
        <taxon>Capsulimonas</taxon>
    </lineage>
</organism>
<evidence type="ECO:0000313" key="1">
    <source>
        <dbReference type="EMBL" id="BDI32344.1"/>
    </source>
</evidence>
<dbReference type="RefSeq" id="WP_119321973.1">
    <property type="nucleotide sequence ID" value="NZ_AP025739.1"/>
</dbReference>
<proteinExistence type="predicted"/>
<name>A0A402CXG1_9BACT</name>
<gene>
    <name evidence="1" type="ORF">CCAX7_43950</name>
</gene>
<dbReference type="AlphaFoldDB" id="A0A402CXG1"/>
<reference evidence="1 2" key="1">
    <citation type="journal article" date="2019" name="Int. J. Syst. Evol. Microbiol.">
        <title>Capsulimonas corticalis gen. nov., sp. nov., an aerobic capsulated bacterium, of a novel bacterial order, Capsulimonadales ord. nov., of the class Armatimonadia of the phylum Armatimonadetes.</title>
        <authorList>
            <person name="Li J."/>
            <person name="Kudo C."/>
            <person name="Tonouchi A."/>
        </authorList>
    </citation>
    <scope>NUCLEOTIDE SEQUENCE [LARGE SCALE GENOMIC DNA]</scope>
    <source>
        <strain evidence="1 2">AX-7</strain>
    </source>
</reference>
<sequence length="180" mass="19723">MTAICVRGILVASILGFCLTPAGAAIAAPHARPARTPAPKQYEQIQIAAFDFYLKQFNDAGPQYLSVAAHRGCYDPSGPVIESIHRFFTAAKKQSQMGTDARNILKHHPRQTAPIIYPGVSISMTQMRRNGPDRADVTMYSKYNPMGDSDYGAGEEVLLHLVRSRGQWSVMSKQQLSEAG</sequence>
<keyword evidence="2" id="KW-1185">Reference proteome</keyword>
<dbReference type="KEGG" id="ccot:CCAX7_43950"/>